<gene>
    <name evidence="3" type="ORF">SAMN05421790_108134</name>
</gene>
<dbReference type="EMBL" id="FTOD01000008">
    <property type="protein sequence ID" value="SIS96206.1"/>
    <property type="molecule type" value="Genomic_DNA"/>
</dbReference>
<dbReference type="AlphaFoldDB" id="A0A1N7ND17"/>
<name>A0A1N7ND17_9BACL</name>
<feature type="region of interest" description="Disordered" evidence="1">
    <location>
        <begin position="42"/>
        <end position="86"/>
    </location>
</feature>
<feature type="transmembrane region" description="Helical" evidence="2">
    <location>
        <begin position="12"/>
        <end position="33"/>
    </location>
</feature>
<keyword evidence="2" id="KW-0472">Membrane</keyword>
<evidence type="ECO:0000313" key="3">
    <source>
        <dbReference type="EMBL" id="SIS96206.1"/>
    </source>
</evidence>
<keyword evidence="2" id="KW-1133">Transmembrane helix</keyword>
<evidence type="ECO:0000256" key="2">
    <source>
        <dbReference type="SAM" id="Phobius"/>
    </source>
</evidence>
<keyword evidence="4" id="KW-1185">Reference proteome</keyword>
<proteinExistence type="predicted"/>
<protein>
    <submittedName>
        <fullName evidence="3">Uncharacterized protein</fullName>
    </submittedName>
</protein>
<organism evidence="3 4">
    <name type="scientific">Kroppenstedtia eburnea</name>
    <dbReference type="NCBI Taxonomy" id="714067"/>
    <lineage>
        <taxon>Bacteria</taxon>
        <taxon>Bacillati</taxon>
        <taxon>Bacillota</taxon>
        <taxon>Bacilli</taxon>
        <taxon>Bacillales</taxon>
        <taxon>Thermoactinomycetaceae</taxon>
        <taxon>Kroppenstedtia</taxon>
    </lineage>
</organism>
<sequence length="86" mass="9302">MEMGRVTPSRVIFPMFFTRCIFIRFCSLLFSIITHAKRPNAHPLGALGPEAGECPPFQLHSADPPNGTGGMPSADSRPAMSTARTV</sequence>
<reference evidence="4" key="1">
    <citation type="submission" date="2017-01" db="EMBL/GenBank/DDBJ databases">
        <authorList>
            <person name="Varghese N."/>
            <person name="Submissions S."/>
        </authorList>
    </citation>
    <scope>NUCLEOTIDE SEQUENCE [LARGE SCALE GENOMIC DNA]</scope>
    <source>
        <strain evidence="4">DSM 45196</strain>
    </source>
</reference>
<accession>A0A1N7ND17</accession>
<evidence type="ECO:0000256" key="1">
    <source>
        <dbReference type="SAM" id="MobiDB-lite"/>
    </source>
</evidence>
<dbReference type="Proteomes" id="UP000186795">
    <property type="component" value="Unassembled WGS sequence"/>
</dbReference>
<keyword evidence="2" id="KW-0812">Transmembrane</keyword>
<evidence type="ECO:0000313" key="4">
    <source>
        <dbReference type="Proteomes" id="UP000186795"/>
    </source>
</evidence>